<dbReference type="GO" id="GO:0020037">
    <property type="term" value="F:heme binding"/>
    <property type="evidence" value="ECO:0007669"/>
    <property type="project" value="InterPro"/>
</dbReference>
<keyword evidence="2 5" id="KW-0561">Oxygen transport</keyword>
<dbReference type="InterPro" id="IPR009050">
    <property type="entry name" value="Globin-like_sf"/>
</dbReference>
<dbReference type="GO" id="GO:0019825">
    <property type="term" value="F:oxygen binding"/>
    <property type="evidence" value="ECO:0007669"/>
    <property type="project" value="InterPro"/>
</dbReference>
<dbReference type="InterPro" id="IPR000971">
    <property type="entry name" value="Globin"/>
</dbReference>
<dbReference type="PANTHER" id="PTHR43396">
    <property type="entry name" value="FLAVOHEMOPROTEIN"/>
    <property type="match status" value="1"/>
</dbReference>
<accession>A0A4U6CX21</accession>
<feature type="domain" description="Globin" evidence="6">
    <location>
        <begin position="1"/>
        <end position="134"/>
    </location>
</feature>
<name>A0A4U6CX21_9BACT</name>
<dbReference type="GO" id="GO:0046210">
    <property type="term" value="P:nitric oxide catabolic process"/>
    <property type="evidence" value="ECO:0007669"/>
    <property type="project" value="TreeGrafter"/>
</dbReference>
<comment type="caution">
    <text evidence="7">The sequence shown here is derived from an EMBL/GenBank/DDBJ whole genome shotgun (WGS) entry which is preliminary data.</text>
</comment>
<evidence type="ECO:0000256" key="1">
    <source>
        <dbReference type="ARBA" id="ARBA00022617"/>
    </source>
</evidence>
<proteinExistence type="inferred from homology"/>
<dbReference type="Pfam" id="PF00042">
    <property type="entry name" value="Globin"/>
    <property type="match status" value="1"/>
</dbReference>
<dbReference type="PRINTS" id="PR00188">
    <property type="entry name" value="PLANTGLOBIN"/>
</dbReference>
<dbReference type="GO" id="GO:0046872">
    <property type="term" value="F:metal ion binding"/>
    <property type="evidence" value="ECO:0007669"/>
    <property type="project" value="UniProtKB-KW"/>
</dbReference>
<evidence type="ECO:0000259" key="6">
    <source>
        <dbReference type="PROSITE" id="PS01033"/>
    </source>
</evidence>
<dbReference type="GO" id="GO:0071949">
    <property type="term" value="F:FAD binding"/>
    <property type="evidence" value="ECO:0007669"/>
    <property type="project" value="TreeGrafter"/>
</dbReference>
<dbReference type="SUPFAM" id="SSF46458">
    <property type="entry name" value="Globin-like"/>
    <property type="match status" value="1"/>
</dbReference>
<organism evidence="7 8">
    <name type="scientific">Dyadobacter frigoris</name>
    <dbReference type="NCBI Taxonomy" id="2576211"/>
    <lineage>
        <taxon>Bacteria</taxon>
        <taxon>Pseudomonadati</taxon>
        <taxon>Bacteroidota</taxon>
        <taxon>Cytophagia</taxon>
        <taxon>Cytophagales</taxon>
        <taxon>Spirosomataceae</taxon>
        <taxon>Dyadobacter</taxon>
    </lineage>
</organism>
<evidence type="ECO:0000313" key="8">
    <source>
        <dbReference type="Proteomes" id="UP000304900"/>
    </source>
</evidence>
<evidence type="ECO:0000256" key="5">
    <source>
        <dbReference type="RuleBase" id="RU000356"/>
    </source>
</evidence>
<evidence type="ECO:0000256" key="4">
    <source>
        <dbReference type="ARBA" id="ARBA00023004"/>
    </source>
</evidence>
<dbReference type="GO" id="GO:0071500">
    <property type="term" value="P:cellular response to nitrosative stress"/>
    <property type="evidence" value="ECO:0007669"/>
    <property type="project" value="TreeGrafter"/>
</dbReference>
<dbReference type="InterPro" id="IPR012292">
    <property type="entry name" value="Globin/Proto"/>
</dbReference>
<comment type="similarity">
    <text evidence="5">Belongs to the globin family.</text>
</comment>
<keyword evidence="1 5" id="KW-0349">Heme</keyword>
<keyword evidence="7" id="KW-0675">Receptor</keyword>
<sequence length="139" mass="16255">MTDRNILIIKTSWSYVLSQPENPGHVFYDKLFEMAPCLKHMFKSDMEQQMVKLTDMITFMVTHLQNMSEIRSEIDALARRHAHYGAKPEHYKTVGDALIQTMAISSGVLWNDETKQSWAELYNIWATEMIRVSNEEQLK</sequence>
<evidence type="ECO:0000313" key="7">
    <source>
        <dbReference type="EMBL" id="TKT88896.1"/>
    </source>
</evidence>
<reference evidence="7 8" key="1">
    <citation type="submission" date="2019-05" db="EMBL/GenBank/DDBJ databases">
        <title>Dyadobacter AR-3-8 sp. nov., isolated from arctic soil.</title>
        <authorList>
            <person name="Chaudhary D.K."/>
        </authorList>
    </citation>
    <scope>NUCLEOTIDE SEQUENCE [LARGE SCALE GENOMIC DNA]</scope>
    <source>
        <strain evidence="7 8">AR-3-8</strain>
    </source>
</reference>
<dbReference type="EMBL" id="SZVO01000013">
    <property type="protein sequence ID" value="TKT88896.1"/>
    <property type="molecule type" value="Genomic_DNA"/>
</dbReference>
<keyword evidence="3" id="KW-0479">Metal-binding</keyword>
<dbReference type="PANTHER" id="PTHR43396:SF3">
    <property type="entry name" value="FLAVOHEMOPROTEIN"/>
    <property type="match status" value="1"/>
</dbReference>
<dbReference type="Proteomes" id="UP000304900">
    <property type="component" value="Unassembled WGS sequence"/>
</dbReference>
<dbReference type="GO" id="GO:0008941">
    <property type="term" value="F:nitric oxide dioxygenase NAD(P)H activity"/>
    <property type="evidence" value="ECO:0007669"/>
    <property type="project" value="TreeGrafter"/>
</dbReference>
<dbReference type="GO" id="GO:0005344">
    <property type="term" value="F:oxygen carrier activity"/>
    <property type="evidence" value="ECO:0007669"/>
    <property type="project" value="UniProtKB-KW"/>
</dbReference>
<dbReference type="AlphaFoldDB" id="A0A4U6CX21"/>
<dbReference type="OrthoDB" id="9801223at2"/>
<keyword evidence="8" id="KW-1185">Reference proteome</keyword>
<keyword evidence="5" id="KW-0813">Transport</keyword>
<evidence type="ECO:0000256" key="3">
    <source>
        <dbReference type="ARBA" id="ARBA00022723"/>
    </source>
</evidence>
<keyword evidence="4" id="KW-0408">Iron</keyword>
<protein>
    <submittedName>
        <fullName evidence="7">Hemin receptor</fullName>
    </submittedName>
</protein>
<dbReference type="PROSITE" id="PS01033">
    <property type="entry name" value="GLOBIN"/>
    <property type="match status" value="1"/>
</dbReference>
<dbReference type="Gene3D" id="1.10.490.10">
    <property type="entry name" value="Globins"/>
    <property type="match status" value="1"/>
</dbReference>
<dbReference type="RefSeq" id="WP_137342750.1">
    <property type="nucleotide sequence ID" value="NZ_BSQH01000019.1"/>
</dbReference>
<gene>
    <name evidence="7" type="ORF">FDK13_24990</name>
</gene>
<evidence type="ECO:0000256" key="2">
    <source>
        <dbReference type="ARBA" id="ARBA00022621"/>
    </source>
</evidence>